<evidence type="ECO:0000313" key="3">
    <source>
        <dbReference type="Proteomes" id="UP001161247"/>
    </source>
</evidence>
<dbReference type="InterPro" id="IPR029058">
    <property type="entry name" value="AB_hydrolase_fold"/>
</dbReference>
<evidence type="ECO:0000259" key="1">
    <source>
        <dbReference type="Pfam" id="PF12146"/>
    </source>
</evidence>
<reference evidence="2" key="1">
    <citation type="submission" date="2023-03" db="EMBL/GenBank/DDBJ databases">
        <authorList>
            <person name="Julca I."/>
        </authorList>
    </citation>
    <scope>NUCLEOTIDE SEQUENCE</scope>
</reference>
<gene>
    <name evidence="2" type="ORF">OLC1_LOCUS6612</name>
</gene>
<keyword evidence="3" id="KW-1185">Reference proteome</keyword>
<dbReference type="SUPFAM" id="SSF53474">
    <property type="entry name" value="alpha/beta-Hydrolases"/>
    <property type="match status" value="1"/>
</dbReference>
<protein>
    <submittedName>
        <fullName evidence="2">OLC1v1031694C1</fullName>
    </submittedName>
</protein>
<dbReference type="InterPro" id="IPR051044">
    <property type="entry name" value="MAG_DAG_Lipase"/>
</dbReference>
<name>A0AAV1CLZ1_OLDCO</name>
<dbReference type="InterPro" id="IPR022742">
    <property type="entry name" value="Hydrolase_4"/>
</dbReference>
<accession>A0AAV1CLZ1</accession>
<dbReference type="GO" id="GO:0016787">
    <property type="term" value="F:hydrolase activity"/>
    <property type="evidence" value="ECO:0007669"/>
    <property type="project" value="UniProtKB-ARBA"/>
</dbReference>
<dbReference type="EMBL" id="OX459119">
    <property type="protein sequence ID" value="CAI9095698.1"/>
    <property type="molecule type" value="Genomic_DNA"/>
</dbReference>
<dbReference type="InterPro" id="IPR000073">
    <property type="entry name" value="AB_hydrolase_1"/>
</dbReference>
<dbReference type="Pfam" id="PF12146">
    <property type="entry name" value="Hydrolase_4"/>
    <property type="match status" value="1"/>
</dbReference>
<dbReference type="PANTHER" id="PTHR11614">
    <property type="entry name" value="PHOSPHOLIPASE-RELATED"/>
    <property type="match status" value="1"/>
</dbReference>
<evidence type="ECO:0000313" key="2">
    <source>
        <dbReference type="EMBL" id="CAI9095698.1"/>
    </source>
</evidence>
<feature type="domain" description="Serine aminopeptidase S33" evidence="1">
    <location>
        <begin position="59"/>
        <end position="303"/>
    </location>
</feature>
<dbReference type="PRINTS" id="PR00111">
    <property type="entry name" value="ABHYDROLASE"/>
</dbReference>
<proteinExistence type="predicted"/>
<dbReference type="Gene3D" id="3.40.50.1820">
    <property type="entry name" value="alpha/beta hydrolase"/>
    <property type="match status" value="1"/>
</dbReference>
<dbReference type="Proteomes" id="UP001161247">
    <property type="component" value="Chromosome 2"/>
</dbReference>
<organism evidence="2 3">
    <name type="scientific">Oldenlandia corymbosa var. corymbosa</name>
    <dbReference type="NCBI Taxonomy" id="529605"/>
    <lineage>
        <taxon>Eukaryota</taxon>
        <taxon>Viridiplantae</taxon>
        <taxon>Streptophyta</taxon>
        <taxon>Embryophyta</taxon>
        <taxon>Tracheophyta</taxon>
        <taxon>Spermatophyta</taxon>
        <taxon>Magnoliopsida</taxon>
        <taxon>eudicotyledons</taxon>
        <taxon>Gunneridae</taxon>
        <taxon>Pentapetalae</taxon>
        <taxon>asterids</taxon>
        <taxon>lamiids</taxon>
        <taxon>Gentianales</taxon>
        <taxon>Rubiaceae</taxon>
        <taxon>Rubioideae</taxon>
        <taxon>Spermacoceae</taxon>
        <taxon>Hedyotis-Oldenlandia complex</taxon>
        <taxon>Oldenlandia</taxon>
    </lineage>
</organism>
<sequence>MAFSHPIHEANKNSPYGDLTREEFHKKHQILHKQSFMFNKKNMKIFTQSWQPADYSTSELKGLVAMIHGYCSESSWLFELNAIAIAKSGYFVCALDLPGHGYSEGSRGFISDLLSLVSDSIQFFDSVRKEHSGLPAFLYGESLGGAIAVFICLRQKNEWNGLILSGPMFGISRNMLPMWPTEKIILPVASSFAPSWQINSTRLFAVESIKEGWKKRLVGKGPNRPTNSMIPLQAITLREFMKACSFIQRRCHQLEVPLLVLHGEDDRVCEPQAAKFVFQSAASKDKSMKICPGMWHQLIGEPNPSVEQVFEMIISWIEVRAKMVKMNHNTHSSL</sequence>
<dbReference type="AlphaFoldDB" id="A0AAV1CLZ1"/>